<comment type="caution">
    <text evidence="1">The sequence shown here is derived from an EMBL/GenBank/DDBJ whole genome shotgun (WGS) entry which is preliminary data.</text>
</comment>
<dbReference type="InterPro" id="IPR018989">
    <property type="entry name" value="DUF2001"/>
</dbReference>
<organism evidence="1 2">
    <name type="scientific">Paenibacillus shunpengii</name>
    <dbReference type="NCBI Taxonomy" id="2054424"/>
    <lineage>
        <taxon>Bacteria</taxon>
        <taxon>Bacillati</taxon>
        <taxon>Bacillota</taxon>
        <taxon>Bacilli</taxon>
        <taxon>Bacillales</taxon>
        <taxon>Paenibacillaceae</taxon>
        <taxon>Paenibacillus</taxon>
    </lineage>
</organism>
<evidence type="ECO:0000313" key="2">
    <source>
        <dbReference type="Proteomes" id="UP001597540"/>
    </source>
</evidence>
<dbReference type="RefSeq" id="WP_379264182.1">
    <property type="nucleotide sequence ID" value="NZ_JBHUMJ010000008.1"/>
</dbReference>
<proteinExistence type="predicted"/>
<accession>A0ABW5SU32</accession>
<protein>
    <submittedName>
        <fullName evidence="1">Phage tail tube protein</fullName>
    </submittedName>
</protein>
<gene>
    <name evidence="1" type="ORF">ACFSVM_20315</name>
</gene>
<reference evidence="2" key="1">
    <citation type="journal article" date="2019" name="Int. J. Syst. Evol. Microbiol.">
        <title>The Global Catalogue of Microorganisms (GCM) 10K type strain sequencing project: providing services to taxonomists for standard genome sequencing and annotation.</title>
        <authorList>
            <consortium name="The Broad Institute Genomics Platform"/>
            <consortium name="The Broad Institute Genome Sequencing Center for Infectious Disease"/>
            <person name="Wu L."/>
            <person name="Ma J."/>
        </authorList>
    </citation>
    <scope>NUCLEOTIDE SEQUENCE [LARGE SCALE GENOMIC DNA]</scope>
    <source>
        <strain evidence="2">KCTC 33849</strain>
    </source>
</reference>
<dbReference type="EMBL" id="JBHUMJ010000008">
    <property type="protein sequence ID" value="MFD2702788.1"/>
    <property type="molecule type" value="Genomic_DNA"/>
</dbReference>
<dbReference type="SUPFAM" id="SSF69279">
    <property type="entry name" value="Phage tail proteins"/>
    <property type="match status" value="1"/>
</dbReference>
<keyword evidence="2" id="KW-1185">Reference proteome</keyword>
<sequence>MLDPTKTIDGSFGKLLDADGNWLTNVTGVTANIAIGMEEIPVSGTRWLGHKPTTLKGSGAANGFLVTTNFIEKIMAIANDRSVPFFTELIVVLDDPAAHGAYRARLKNVTFDNIPLAGYEHGTTVKQELTFVFSGAELLDKINA</sequence>
<dbReference type="Pfam" id="PF09393">
    <property type="entry name" value="DUF2001"/>
    <property type="match status" value="1"/>
</dbReference>
<dbReference type="InterPro" id="IPR038628">
    <property type="entry name" value="XkdM-like_sf"/>
</dbReference>
<dbReference type="Proteomes" id="UP001597540">
    <property type="component" value="Unassembled WGS sequence"/>
</dbReference>
<name>A0ABW5SU32_9BACL</name>
<dbReference type="Gene3D" id="2.30.110.40">
    <property type="entry name" value="Phage tail tube protein"/>
    <property type="match status" value="1"/>
</dbReference>
<evidence type="ECO:0000313" key="1">
    <source>
        <dbReference type="EMBL" id="MFD2702788.1"/>
    </source>
</evidence>